<keyword evidence="3" id="KW-1185">Reference proteome</keyword>
<feature type="transmembrane region" description="Helical" evidence="1">
    <location>
        <begin position="35"/>
        <end position="63"/>
    </location>
</feature>
<dbReference type="PATRIC" id="fig|545697.3.peg.3331"/>
<keyword evidence="1" id="KW-0472">Membrane</keyword>
<gene>
    <name evidence="2" type="ORF">HMPREF0216_03407</name>
</gene>
<evidence type="ECO:0000313" key="3">
    <source>
        <dbReference type="Proteomes" id="UP000010420"/>
    </source>
</evidence>
<sequence length="160" mass="19238">MVIKYIIIMVNLYFNIRSVYMKFLQGRYGVDLLSLLLTLLAAILNIFDITRLLALIILIYAIYRAFSKKIYKRKEEYNIFFTYTNKILKKFGKSIPYNLPVYDLNNLVIYFDNFKKRYIEFRNYKITKCPNCKQKLRLPRKKGKIVVTCKRCGHKFDLKT</sequence>
<dbReference type="Gene3D" id="2.20.28.160">
    <property type="match status" value="1"/>
</dbReference>
<dbReference type="AlphaFoldDB" id="L1Q386"/>
<organism evidence="2 3">
    <name type="scientific">Clostridium celatum DSM 1785</name>
    <dbReference type="NCBI Taxonomy" id="545697"/>
    <lineage>
        <taxon>Bacteria</taxon>
        <taxon>Bacillati</taxon>
        <taxon>Bacillota</taxon>
        <taxon>Clostridia</taxon>
        <taxon>Eubacteriales</taxon>
        <taxon>Clostridiaceae</taxon>
        <taxon>Clostridium</taxon>
    </lineage>
</organism>
<evidence type="ECO:0000313" key="2">
    <source>
        <dbReference type="EMBL" id="EKY22077.1"/>
    </source>
</evidence>
<feature type="transmembrane region" description="Helical" evidence="1">
    <location>
        <begin position="5"/>
        <end position="23"/>
    </location>
</feature>
<keyword evidence="1" id="KW-0812">Transmembrane</keyword>
<evidence type="ECO:0008006" key="4">
    <source>
        <dbReference type="Google" id="ProtNLM"/>
    </source>
</evidence>
<dbReference type="HOGENOM" id="CLU_133627_0_0_9"/>
<dbReference type="Proteomes" id="UP000010420">
    <property type="component" value="Unassembled WGS sequence"/>
</dbReference>
<name>L1Q386_9CLOT</name>
<proteinExistence type="predicted"/>
<keyword evidence="1" id="KW-1133">Transmembrane helix</keyword>
<dbReference type="STRING" id="545697.HMPREF0216_03407"/>
<evidence type="ECO:0000256" key="1">
    <source>
        <dbReference type="SAM" id="Phobius"/>
    </source>
</evidence>
<protein>
    <recommendedName>
        <fullName evidence="4">MJ0042 family finger-like domain protein</fullName>
    </recommendedName>
</protein>
<dbReference type="EMBL" id="AMEZ01000136">
    <property type="protein sequence ID" value="EKY22077.1"/>
    <property type="molecule type" value="Genomic_DNA"/>
</dbReference>
<comment type="caution">
    <text evidence="2">The sequence shown here is derived from an EMBL/GenBank/DDBJ whole genome shotgun (WGS) entry which is preliminary data.</text>
</comment>
<accession>L1Q386</accession>
<reference evidence="2 3" key="1">
    <citation type="submission" date="2012-05" db="EMBL/GenBank/DDBJ databases">
        <authorList>
            <person name="Weinstock G."/>
            <person name="Sodergren E."/>
            <person name="Lobos E.A."/>
            <person name="Fulton L."/>
            <person name="Fulton R."/>
            <person name="Courtney L."/>
            <person name="Fronick C."/>
            <person name="O'Laughlin M."/>
            <person name="Godfrey J."/>
            <person name="Wilson R.M."/>
            <person name="Miner T."/>
            <person name="Farmer C."/>
            <person name="Delehaunty K."/>
            <person name="Cordes M."/>
            <person name="Minx P."/>
            <person name="Tomlinson C."/>
            <person name="Chen J."/>
            <person name="Wollam A."/>
            <person name="Pepin K.H."/>
            <person name="Bhonagiri V."/>
            <person name="Zhang X."/>
            <person name="Suruliraj S."/>
            <person name="Warren W."/>
            <person name="Mitreva M."/>
            <person name="Mardis E.R."/>
            <person name="Wilson R.K."/>
        </authorList>
    </citation>
    <scope>NUCLEOTIDE SEQUENCE [LARGE SCALE GENOMIC DNA]</scope>
    <source>
        <strain evidence="2 3">DSM 1785</strain>
    </source>
</reference>
<dbReference type="eggNOG" id="COG4416">
    <property type="taxonomic scope" value="Bacteria"/>
</dbReference>